<comment type="caution">
    <text evidence="3">The sequence shown here is derived from an EMBL/GenBank/DDBJ whole genome shotgun (WGS) entry which is preliminary data.</text>
</comment>
<evidence type="ECO:0000313" key="4">
    <source>
        <dbReference type="Proteomes" id="UP000518752"/>
    </source>
</evidence>
<dbReference type="Proteomes" id="UP000518752">
    <property type="component" value="Unassembled WGS sequence"/>
</dbReference>
<protein>
    <submittedName>
        <fullName evidence="3">Uncharacterized protein</fullName>
    </submittedName>
</protein>
<feature type="transmembrane region" description="Helical" evidence="2">
    <location>
        <begin position="66"/>
        <end position="87"/>
    </location>
</feature>
<organism evidence="3 4">
    <name type="scientific">Collybiopsis confluens</name>
    <dbReference type="NCBI Taxonomy" id="2823264"/>
    <lineage>
        <taxon>Eukaryota</taxon>
        <taxon>Fungi</taxon>
        <taxon>Dikarya</taxon>
        <taxon>Basidiomycota</taxon>
        <taxon>Agaricomycotina</taxon>
        <taxon>Agaricomycetes</taxon>
        <taxon>Agaricomycetidae</taxon>
        <taxon>Agaricales</taxon>
        <taxon>Marasmiineae</taxon>
        <taxon>Omphalotaceae</taxon>
        <taxon>Collybiopsis</taxon>
    </lineage>
</organism>
<dbReference type="OrthoDB" id="3158487at2759"/>
<gene>
    <name evidence="3" type="ORF">D9757_012988</name>
</gene>
<keyword evidence="2" id="KW-0472">Membrane</keyword>
<keyword evidence="2" id="KW-0812">Transmembrane</keyword>
<feature type="transmembrane region" description="Helical" evidence="2">
    <location>
        <begin position="515"/>
        <end position="535"/>
    </location>
</feature>
<keyword evidence="2" id="KW-1133">Transmembrane helix</keyword>
<feature type="transmembrane region" description="Helical" evidence="2">
    <location>
        <begin position="165"/>
        <end position="187"/>
    </location>
</feature>
<proteinExistence type="predicted"/>
<sequence length="596" mass="64635">MTDLLLSQRRPASPLTPYGHAEPNYALLKTTSEDSEELRGLYTNPQQPGSDISLVRSNVRGGYLEILLAFLLAVLMACTNHIVFAHLDGKEPGSHVSQFWVTVLKNVFPAAVAFLLFMGLKICLSQVALFVIQRNSYPLELVNLITSPPGLLKTLSILVKSSLRISMLGFALLTAVTQTIALTSLFVPGTLTVVSAPSRLETHAVPNIDFNAGTESPYAIVLEPHPTNLDLVYVEPSQRLRQLVMQAALSNKALTWSPPVGCGTACSYTFTYFAPALNCTQLSDGEIWPTGPNATDSRLPFPSIQKGALLYFLYNSISELQTLNLYVTYMGNFSTEQCLTDPNQCSPAGVHCSYVNATYEATTKFFNNTQISSTQVQEWRPFSLSEDTPSRTAVSVLEANATIAYASIIQTFNGIFQGSVVLDSGIRGFANSSDTQATYTPLFEVGSGPLVNGRSDITFSLSPILRGSNLSAGLQNLLGNVTLAFVTEQLATTYANVTVTPNNTVYQYISWKLGLIYSVVFGISLVVITFGLFCLHKNGVIAVFDLKQILEMTAESHRLHESAAQPEFGSTLVTGISSSGAERIWKRVLLDVSAAG</sequence>
<feature type="region of interest" description="Disordered" evidence="1">
    <location>
        <begin position="1"/>
        <end position="21"/>
    </location>
</feature>
<evidence type="ECO:0000256" key="2">
    <source>
        <dbReference type="SAM" id="Phobius"/>
    </source>
</evidence>
<dbReference type="AlphaFoldDB" id="A0A8H5GI29"/>
<dbReference type="PANTHER" id="PTHR35041">
    <property type="entry name" value="MEDIATOR OF RNA POLYMERASE II TRANSCRIPTION SUBUNIT 1"/>
    <property type="match status" value="1"/>
</dbReference>
<keyword evidence="4" id="KW-1185">Reference proteome</keyword>
<name>A0A8H5GI29_9AGAR</name>
<reference evidence="3 4" key="1">
    <citation type="journal article" date="2020" name="ISME J.">
        <title>Uncovering the hidden diversity of litter-decomposition mechanisms in mushroom-forming fungi.</title>
        <authorList>
            <person name="Floudas D."/>
            <person name="Bentzer J."/>
            <person name="Ahren D."/>
            <person name="Johansson T."/>
            <person name="Persson P."/>
            <person name="Tunlid A."/>
        </authorList>
    </citation>
    <scope>NUCLEOTIDE SEQUENCE [LARGE SCALE GENOMIC DNA]</scope>
    <source>
        <strain evidence="3 4">CBS 406.79</strain>
    </source>
</reference>
<evidence type="ECO:0000313" key="3">
    <source>
        <dbReference type="EMBL" id="KAF5365494.1"/>
    </source>
</evidence>
<dbReference type="EMBL" id="JAACJN010000169">
    <property type="protein sequence ID" value="KAF5365494.1"/>
    <property type="molecule type" value="Genomic_DNA"/>
</dbReference>
<feature type="transmembrane region" description="Helical" evidence="2">
    <location>
        <begin position="107"/>
        <end position="132"/>
    </location>
</feature>
<accession>A0A8H5GI29</accession>
<dbReference type="PANTHER" id="PTHR35041:SF6">
    <property type="entry name" value="FORMYLMETHIONINE DEFORMYLASE-LIKE PROTEIN-RELATED"/>
    <property type="match status" value="1"/>
</dbReference>
<evidence type="ECO:0000256" key="1">
    <source>
        <dbReference type="SAM" id="MobiDB-lite"/>
    </source>
</evidence>